<feature type="domain" description="ABC transporter" evidence="1">
    <location>
        <begin position="19"/>
        <end position="45"/>
    </location>
</feature>
<reference evidence="2 3" key="1">
    <citation type="submission" date="2020-04" db="EMBL/GenBank/DDBJ databases">
        <title>MicrobeNet Type strains.</title>
        <authorList>
            <person name="Nicholson A.C."/>
        </authorList>
    </citation>
    <scope>NUCLEOTIDE SEQUENCE [LARGE SCALE GENOMIC DNA]</scope>
    <source>
        <strain evidence="2 3">ATCC BAA-787</strain>
    </source>
</reference>
<protein>
    <submittedName>
        <fullName evidence="2">ATP-binding cassette domain-containing protein</fullName>
    </submittedName>
</protein>
<gene>
    <name evidence="2" type="ORF">HGA02_15500</name>
</gene>
<feature type="non-terminal residue" evidence="2">
    <location>
        <position position="45"/>
    </location>
</feature>
<comment type="caution">
    <text evidence="2">The sequence shown here is derived from an EMBL/GenBank/DDBJ whole genome shotgun (WGS) entry which is preliminary data.</text>
</comment>
<dbReference type="Pfam" id="PF00005">
    <property type="entry name" value="ABC_tran"/>
    <property type="match status" value="1"/>
</dbReference>
<accession>A0ABX1K425</accession>
<sequence>MDLTISGVGTRLGGRWVVDGVDATPPPGRLTGLLGPNGAGKTTLL</sequence>
<dbReference type="SUPFAM" id="SSF52540">
    <property type="entry name" value="P-loop containing nucleoside triphosphate hydrolases"/>
    <property type="match status" value="1"/>
</dbReference>
<evidence type="ECO:0000313" key="2">
    <source>
        <dbReference type="EMBL" id="NKY40879.1"/>
    </source>
</evidence>
<dbReference type="EMBL" id="JAAXOY010000488">
    <property type="protein sequence ID" value="NKY40879.1"/>
    <property type="molecule type" value="Genomic_DNA"/>
</dbReference>
<dbReference type="InterPro" id="IPR003439">
    <property type="entry name" value="ABC_transporter-like_ATP-bd"/>
</dbReference>
<organism evidence="2 3">
    <name type="scientific">Cellulomonas septica</name>
    <dbReference type="NCBI Taxonomy" id="285080"/>
    <lineage>
        <taxon>Bacteria</taxon>
        <taxon>Bacillati</taxon>
        <taxon>Actinomycetota</taxon>
        <taxon>Actinomycetes</taxon>
        <taxon>Micrococcales</taxon>
        <taxon>Cellulomonadaceae</taxon>
        <taxon>Cellulomonas</taxon>
    </lineage>
</organism>
<proteinExistence type="predicted"/>
<keyword evidence="3" id="KW-1185">Reference proteome</keyword>
<keyword evidence="2" id="KW-0547">Nucleotide-binding</keyword>
<name>A0ABX1K425_9CELL</name>
<dbReference type="GO" id="GO:0005524">
    <property type="term" value="F:ATP binding"/>
    <property type="evidence" value="ECO:0007669"/>
    <property type="project" value="UniProtKB-KW"/>
</dbReference>
<dbReference type="Proteomes" id="UP000777774">
    <property type="component" value="Unassembled WGS sequence"/>
</dbReference>
<evidence type="ECO:0000313" key="3">
    <source>
        <dbReference type="Proteomes" id="UP000777774"/>
    </source>
</evidence>
<dbReference type="Gene3D" id="3.40.50.300">
    <property type="entry name" value="P-loop containing nucleotide triphosphate hydrolases"/>
    <property type="match status" value="1"/>
</dbReference>
<evidence type="ECO:0000259" key="1">
    <source>
        <dbReference type="Pfam" id="PF00005"/>
    </source>
</evidence>
<keyword evidence="2" id="KW-0067">ATP-binding</keyword>
<dbReference type="InterPro" id="IPR027417">
    <property type="entry name" value="P-loop_NTPase"/>
</dbReference>